<feature type="transmembrane region" description="Helical" evidence="1">
    <location>
        <begin position="63"/>
        <end position="84"/>
    </location>
</feature>
<feature type="transmembrane region" description="Helical" evidence="1">
    <location>
        <begin position="149"/>
        <end position="171"/>
    </location>
</feature>
<feature type="transmembrane region" description="Helical" evidence="1">
    <location>
        <begin position="32"/>
        <end position="51"/>
    </location>
</feature>
<feature type="transmembrane region" description="Helical" evidence="1">
    <location>
        <begin position="178"/>
        <end position="200"/>
    </location>
</feature>
<gene>
    <name evidence="2" type="ORF">LRS13_23290</name>
</gene>
<dbReference type="RefSeq" id="WP_353864062.1">
    <property type="nucleotide sequence ID" value="NZ_CP088295.1"/>
</dbReference>
<sequence length="250" mass="26214">MSTMTIETPGVPFGRLLRVESEKAVDTRAARWLIAVTALLIIASVGLPLGLPDEFDQSPTGYTGATAIGVLSVFPAVVILLLTTEWTRGTILVTFTQEPRRLRVLAAKGLAGVGLGVLGALLGFAVAMAGVLTADVVLGREVSYAVESAFTGLLAASVLNMLMATGFAALLQNSATAIVVFYVVPAIWGAISVGVLADVGEYLDSNQAFQWILEGDTAGHWPAIFVSMTLWIAIPLAAGAWRVATRDVRS</sequence>
<proteinExistence type="predicted"/>
<evidence type="ECO:0008006" key="4">
    <source>
        <dbReference type="Google" id="ProtNLM"/>
    </source>
</evidence>
<evidence type="ECO:0000313" key="2">
    <source>
        <dbReference type="EMBL" id="UUY03559.1"/>
    </source>
</evidence>
<reference evidence="3" key="1">
    <citation type="submission" date="2021-11" db="EMBL/GenBank/DDBJ databases">
        <title>Cultivation dependent microbiological survey of springs from the worlds oldest radium mine currently devoted to the extraction of radon-saturated water.</title>
        <authorList>
            <person name="Kapinusova G."/>
            <person name="Smrhova T."/>
            <person name="Strejcek M."/>
            <person name="Suman J."/>
            <person name="Jani K."/>
            <person name="Pajer P."/>
            <person name="Uhlik O."/>
        </authorList>
    </citation>
    <scope>NUCLEOTIDE SEQUENCE [LARGE SCALE GENOMIC DNA]</scope>
    <source>
        <strain evidence="3">J379</strain>
    </source>
</reference>
<evidence type="ECO:0000256" key="1">
    <source>
        <dbReference type="SAM" id="Phobius"/>
    </source>
</evidence>
<dbReference type="EMBL" id="CP088295">
    <property type="protein sequence ID" value="UUY03559.1"/>
    <property type="molecule type" value="Genomic_DNA"/>
</dbReference>
<accession>A0ABY5PFX5</accession>
<protein>
    <recommendedName>
        <fullName evidence="4">ABC transporter permease</fullName>
    </recommendedName>
</protein>
<evidence type="ECO:0000313" key="3">
    <source>
        <dbReference type="Proteomes" id="UP001058860"/>
    </source>
</evidence>
<keyword evidence="3" id="KW-1185">Reference proteome</keyword>
<feature type="transmembrane region" description="Helical" evidence="1">
    <location>
        <begin position="105"/>
        <end position="129"/>
    </location>
</feature>
<keyword evidence="1" id="KW-0812">Transmembrane</keyword>
<keyword evidence="1" id="KW-0472">Membrane</keyword>
<name>A0ABY5PFX5_9ACTN</name>
<feature type="transmembrane region" description="Helical" evidence="1">
    <location>
        <begin position="220"/>
        <end position="244"/>
    </location>
</feature>
<organism evidence="2 3">
    <name type="scientific">Svornostia abyssi</name>
    <dbReference type="NCBI Taxonomy" id="2898438"/>
    <lineage>
        <taxon>Bacteria</taxon>
        <taxon>Bacillati</taxon>
        <taxon>Actinomycetota</taxon>
        <taxon>Thermoleophilia</taxon>
        <taxon>Solirubrobacterales</taxon>
        <taxon>Baekduiaceae</taxon>
        <taxon>Svornostia</taxon>
    </lineage>
</organism>
<dbReference type="Proteomes" id="UP001058860">
    <property type="component" value="Chromosome"/>
</dbReference>
<keyword evidence="1" id="KW-1133">Transmembrane helix</keyword>